<evidence type="ECO:0000313" key="3">
    <source>
        <dbReference type="Proteomes" id="UP000056968"/>
    </source>
</evidence>
<keyword evidence="1" id="KW-0812">Transmembrane</keyword>
<gene>
    <name evidence="2" type="ORF">ATN00_01815</name>
</gene>
<evidence type="ECO:0000313" key="2">
    <source>
        <dbReference type="EMBL" id="ALR19229.1"/>
    </source>
</evidence>
<dbReference type="STRING" id="1332080.ATN00_01815"/>
<proteinExistence type="predicted"/>
<evidence type="ECO:0000256" key="1">
    <source>
        <dbReference type="SAM" id="Phobius"/>
    </source>
</evidence>
<feature type="transmembrane region" description="Helical" evidence="1">
    <location>
        <begin position="88"/>
        <end position="110"/>
    </location>
</feature>
<organism evidence="2 3">
    <name type="scientific">Sphingobium baderi</name>
    <dbReference type="NCBI Taxonomy" id="1332080"/>
    <lineage>
        <taxon>Bacteria</taxon>
        <taxon>Pseudomonadati</taxon>
        <taxon>Pseudomonadota</taxon>
        <taxon>Alphaproteobacteria</taxon>
        <taxon>Sphingomonadales</taxon>
        <taxon>Sphingomonadaceae</taxon>
        <taxon>Sphingobium</taxon>
    </lineage>
</organism>
<accession>A0A0S3EUZ2</accession>
<keyword evidence="1" id="KW-1133">Transmembrane helix</keyword>
<keyword evidence="3" id="KW-1185">Reference proteome</keyword>
<sequence>MIAAYTDGELEGETLHEVEALLAADPSLLAQVEAHRALKARLSAHFAPIAEAPVPERLIRAIKGGAEVVDLSEAKRQRQDATTRKPRWRWIVGPALAASLVLALFGTGLVQRSPGSYAEGEIAAALENQLVETQSAQASVRILLSFRDSTGHICRGFSSTERSGIACRDDRGWKLDKVIGGSRAARGDGEYRQAGSADAAVLAAIQDIAQGPALDAQEEQSARSKGWRE</sequence>
<dbReference type="Proteomes" id="UP000056968">
    <property type="component" value="Chromosome"/>
</dbReference>
<keyword evidence="1" id="KW-0472">Membrane</keyword>
<evidence type="ECO:0008006" key="4">
    <source>
        <dbReference type="Google" id="ProtNLM"/>
    </source>
</evidence>
<reference evidence="2 3" key="1">
    <citation type="submission" date="2015-11" db="EMBL/GenBank/DDBJ databases">
        <title>A Two-component Flavoprotein Monooxygenase System MeaXY Responsible for para-Hydroxylation of 2-Methyl-6-ethylaniline and 2,6-Diethylaniline in Sphingobium baderi DE-13.</title>
        <authorList>
            <person name="Cheng M."/>
            <person name="Meng Q."/>
            <person name="Yang Y."/>
            <person name="Chu C."/>
            <person name="Yan X."/>
            <person name="He J."/>
            <person name="Li S."/>
        </authorList>
    </citation>
    <scope>NUCLEOTIDE SEQUENCE [LARGE SCALE GENOMIC DNA]</scope>
    <source>
        <strain evidence="2 3">DE-13</strain>
    </source>
</reference>
<protein>
    <recommendedName>
        <fullName evidence="4">Anti-sigma factor</fullName>
    </recommendedName>
</protein>
<name>A0A0S3EUZ2_9SPHN</name>
<dbReference type="AlphaFoldDB" id="A0A0S3EUZ2"/>
<dbReference type="KEGG" id="sbd:ATN00_01815"/>
<dbReference type="EMBL" id="CP013264">
    <property type="protein sequence ID" value="ALR19229.1"/>
    <property type="molecule type" value="Genomic_DNA"/>
</dbReference>